<dbReference type="AlphaFoldDB" id="A0A1L9QXC8"/>
<keyword evidence="1" id="KW-0805">Transcription regulation</keyword>
<reference evidence="7" key="1">
    <citation type="submission" date="2016-10" db="EMBL/GenBank/DDBJ databases">
        <title>CRISPR-Cas defence system in Roseofilum reptotaenium: evidence of a bacteriophage-cyanobacterium arms race in the coral black band disease.</title>
        <authorList>
            <person name="Buerger P."/>
            <person name="Wood-Charlson E.M."/>
            <person name="Weynberg K.D."/>
            <person name="Willis B."/>
            <person name="Van Oppen M.J."/>
        </authorList>
    </citation>
    <scope>NUCLEOTIDE SEQUENCE [LARGE SCALE GENOMIC DNA]</scope>
    <source>
        <strain evidence="7">AO1-A</strain>
    </source>
</reference>
<dbReference type="Gene3D" id="1.10.10.10">
    <property type="entry name" value="Winged helix-like DNA-binding domain superfamily/Winged helix DNA-binding domain"/>
    <property type="match status" value="1"/>
</dbReference>
<dbReference type="PANTHER" id="PTHR48111">
    <property type="entry name" value="REGULATOR OF RPOS"/>
    <property type="match status" value="1"/>
</dbReference>
<evidence type="ECO:0000259" key="6">
    <source>
        <dbReference type="PROSITE" id="PS50110"/>
    </source>
</evidence>
<dbReference type="PANTHER" id="PTHR48111:SF67">
    <property type="entry name" value="TRANSCRIPTIONAL REGULATORY PROTEIN TCTD"/>
    <property type="match status" value="1"/>
</dbReference>
<dbReference type="GO" id="GO:0000156">
    <property type="term" value="F:phosphorelay response regulator activity"/>
    <property type="evidence" value="ECO:0007669"/>
    <property type="project" value="TreeGrafter"/>
</dbReference>
<dbReference type="STRING" id="1925591.BI308_02390"/>
<dbReference type="InterPro" id="IPR039420">
    <property type="entry name" value="WalR-like"/>
</dbReference>
<accession>A0A1L9QXC8</accession>
<dbReference type="GO" id="GO:0005829">
    <property type="term" value="C:cytosol"/>
    <property type="evidence" value="ECO:0007669"/>
    <property type="project" value="TreeGrafter"/>
</dbReference>
<dbReference type="PROSITE" id="PS00622">
    <property type="entry name" value="HTH_LUXR_1"/>
    <property type="match status" value="1"/>
</dbReference>
<gene>
    <name evidence="7" type="ORF">BI308_02390</name>
</gene>
<feature type="modified residue" description="4-aspartylphosphate" evidence="4">
    <location>
        <position position="53"/>
    </location>
</feature>
<dbReference type="GO" id="GO:0032993">
    <property type="term" value="C:protein-DNA complex"/>
    <property type="evidence" value="ECO:0007669"/>
    <property type="project" value="TreeGrafter"/>
</dbReference>
<dbReference type="Pfam" id="PF00196">
    <property type="entry name" value="GerE"/>
    <property type="match status" value="1"/>
</dbReference>
<feature type="domain" description="HTH luxR-type" evidence="5">
    <location>
        <begin position="149"/>
        <end position="214"/>
    </location>
</feature>
<dbReference type="SUPFAM" id="SSF52172">
    <property type="entry name" value="CheY-like"/>
    <property type="match status" value="1"/>
</dbReference>
<sequence length="217" mass="24640">MSLVILVVEDDLGTRLAIQDYLEQGGYSVILAAHGKEALQQVEQYHPYLIVTDIAMPLMDGYELVRQIRKKPEFRLLPVVFLTARTAMEDRIRGYQLGCDVYLPKPFELEELGAVVRNLIERYSLMMQATSKAPNLALPSPPEPAIQKVMSSDLALTEREWDVLHLLTSGLSNVQIGQSLHLSPRTIEKYVSSLLRKTLTNNRAELVHYAMQHRLIE</sequence>
<dbReference type="InterPro" id="IPR016032">
    <property type="entry name" value="Sig_transdc_resp-reg_C-effctor"/>
</dbReference>
<name>A0A1L9QXC8_9CYAN</name>
<keyword evidence="2 7" id="KW-0238">DNA-binding</keyword>
<feature type="domain" description="Response regulatory" evidence="6">
    <location>
        <begin position="4"/>
        <end position="120"/>
    </location>
</feature>
<dbReference type="Pfam" id="PF00072">
    <property type="entry name" value="Response_reg"/>
    <property type="match status" value="1"/>
</dbReference>
<comment type="caution">
    <text evidence="7">The sequence shown here is derived from an EMBL/GenBank/DDBJ whole genome shotgun (WGS) entry which is preliminary data.</text>
</comment>
<dbReference type="InterPro" id="IPR000792">
    <property type="entry name" value="Tscrpt_reg_LuxR_C"/>
</dbReference>
<evidence type="ECO:0000256" key="1">
    <source>
        <dbReference type="ARBA" id="ARBA00023015"/>
    </source>
</evidence>
<dbReference type="SMART" id="SM00448">
    <property type="entry name" value="REC"/>
    <property type="match status" value="1"/>
</dbReference>
<dbReference type="Gene3D" id="3.40.50.2300">
    <property type="match status" value="1"/>
</dbReference>
<keyword evidence="4" id="KW-0597">Phosphoprotein</keyword>
<evidence type="ECO:0000256" key="2">
    <source>
        <dbReference type="ARBA" id="ARBA00023125"/>
    </source>
</evidence>
<evidence type="ECO:0000256" key="4">
    <source>
        <dbReference type="PROSITE-ProRule" id="PRU00169"/>
    </source>
</evidence>
<evidence type="ECO:0000313" key="7">
    <source>
        <dbReference type="EMBL" id="OJJ27351.1"/>
    </source>
</evidence>
<organism evidence="7 8">
    <name type="scientific">Roseofilum reptotaenium AO1-A</name>
    <dbReference type="NCBI Taxonomy" id="1925591"/>
    <lineage>
        <taxon>Bacteria</taxon>
        <taxon>Bacillati</taxon>
        <taxon>Cyanobacteriota</taxon>
        <taxon>Cyanophyceae</taxon>
        <taxon>Desertifilales</taxon>
        <taxon>Desertifilaceae</taxon>
        <taxon>Roseofilum</taxon>
    </lineage>
</organism>
<dbReference type="SUPFAM" id="SSF46894">
    <property type="entry name" value="C-terminal effector domain of the bipartite response regulators"/>
    <property type="match status" value="1"/>
</dbReference>
<dbReference type="PROSITE" id="PS50110">
    <property type="entry name" value="RESPONSE_REGULATORY"/>
    <property type="match status" value="1"/>
</dbReference>
<evidence type="ECO:0000313" key="8">
    <source>
        <dbReference type="Proteomes" id="UP000183940"/>
    </source>
</evidence>
<dbReference type="GO" id="GO:0006355">
    <property type="term" value="P:regulation of DNA-templated transcription"/>
    <property type="evidence" value="ECO:0007669"/>
    <property type="project" value="InterPro"/>
</dbReference>
<dbReference type="GO" id="GO:0000976">
    <property type="term" value="F:transcription cis-regulatory region binding"/>
    <property type="evidence" value="ECO:0007669"/>
    <property type="project" value="TreeGrafter"/>
</dbReference>
<dbReference type="SMART" id="SM00421">
    <property type="entry name" value="HTH_LUXR"/>
    <property type="match status" value="1"/>
</dbReference>
<dbReference type="InterPro" id="IPR011006">
    <property type="entry name" value="CheY-like_superfamily"/>
</dbReference>
<proteinExistence type="predicted"/>
<keyword evidence="8" id="KW-1185">Reference proteome</keyword>
<protein>
    <submittedName>
        <fullName evidence="7">DNA-binding response regulator</fullName>
    </submittedName>
</protein>
<dbReference type="CDD" id="cd06170">
    <property type="entry name" value="LuxR_C_like"/>
    <property type="match status" value="1"/>
</dbReference>
<dbReference type="Proteomes" id="UP000183940">
    <property type="component" value="Unassembled WGS sequence"/>
</dbReference>
<dbReference type="InterPro" id="IPR001789">
    <property type="entry name" value="Sig_transdc_resp-reg_receiver"/>
</dbReference>
<dbReference type="PROSITE" id="PS50043">
    <property type="entry name" value="HTH_LUXR_2"/>
    <property type="match status" value="1"/>
</dbReference>
<evidence type="ECO:0000259" key="5">
    <source>
        <dbReference type="PROSITE" id="PS50043"/>
    </source>
</evidence>
<dbReference type="PRINTS" id="PR00038">
    <property type="entry name" value="HTHLUXR"/>
</dbReference>
<dbReference type="InterPro" id="IPR036388">
    <property type="entry name" value="WH-like_DNA-bd_sf"/>
</dbReference>
<keyword evidence="3" id="KW-0804">Transcription</keyword>
<evidence type="ECO:0000256" key="3">
    <source>
        <dbReference type="ARBA" id="ARBA00023163"/>
    </source>
</evidence>
<dbReference type="EMBL" id="MLAW01000002">
    <property type="protein sequence ID" value="OJJ27351.1"/>
    <property type="molecule type" value="Genomic_DNA"/>
</dbReference>